<evidence type="ECO:0000313" key="3">
    <source>
        <dbReference type="Proteomes" id="UP000789396"/>
    </source>
</evidence>
<dbReference type="Gene3D" id="1.10.510.10">
    <property type="entry name" value="Transferase(Phosphotransferase) domain 1"/>
    <property type="match status" value="1"/>
</dbReference>
<dbReference type="PANTHER" id="PTHR44329">
    <property type="entry name" value="SERINE/THREONINE-PROTEIN KINASE TNNI3K-RELATED"/>
    <property type="match status" value="1"/>
</dbReference>
<evidence type="ECO:0000259" key="1">
    <source>
        <dbReference type="PROSITE" id="PS50011"/>
    </source>
</evidence>
<protein>
    <submittedName>
        <fullName evidence="2">8852_t:CDS:1</fullName>
    </submittedName>
</protein>
<dbReference type="Proteomes" id="UP000789396">
    <property type="component" value="Unassembled WGS sequence"/>
</dbReference>
<dbReference type="InterPro" id="IPR011009">
    <property type="entry name" value="Kinase-like_dom_sf"/>
</dbReference>
<organism evidence="2 3">
    <name type="scientific">Racocetra fulgida</name>
    <dbReference type="NCBI Taxonomy" id="60492"/>
    <lineage>
        <taxon>Eukaryota</taxon>
        <taxon>Fungi</taxon>
        <taxon>Fungi incertae sedis</taxon>
        <taxon>Mucoromycota</taxon>
        <taxon>Glomeromycotina</taxon>
        <taxon>Glomeromycetes</taxon>
        <taxon>Diversisporales</taxon>
        <taxon>Gigasporaceae</taxon>
        <taxon>Racocetra</taxon>
    </lineage>
</organism>
<dbReference type="GO" id="GO:0005524">
    <property type="term" value="F:ATP binding"/>
    <property type="evidence" value="ECO:0007669"/>
    <property type="project" value="InterPro"/>
</dbReference>
<dbReference type="PROSITE" id="PS50011">
    <property type="entry name" value="PROTEIN_KINASE_DOM"/>
    <property type="match status" value="1"/>
</dbReference>
<dbReference type="EMBL" id="CAJVPZ010037831">
    <property type="protein sequence ID" value="CAG8754370.1"/>
    <property type="molecule type" value="Genomic_DNA"/>
</dbReference>
<dbReference type="InterPro" id="IPR001245">
    <property type="entry name" value="Ser-Thr/Tyr_kinase_cat_dom"/>
</dbReference>
<dbReference type="GO" id="GO:0004674">
    <property type="term" value="F:protein serine/threonine kinase activity"/>
    <property type="evidence" value="ECO:0007669"/>
    <property type="project" value="TreeGrafter"/>
</dbReference>
<sequence>FEFIGKGGYGIVYSAVWLAEIFREPIALIVSAISRRNDIINSDVLGCYGLSKDPNTNSYLFVTKLCKCDLWRYLEQNFGKIDWFEKLRILMEAANGLKTIHSAGLIHRDFHTGNILVSYDNSIYISDLGLSCYEDKNTTNSVNSGIFGVLPYIAPELLKGYPYTFASDIYSFGIIMWIIAYEELPFVKEAYDDIHLLITIYNGGHPRSDKNVFIPECYKELMEQCWNSIPSNRPNVNELYEVLRGWYFAGINVNQFE</sequence>
<comment type="caution">
    <text evidence="2">The sequence shown here is derived from an EMBL/GenBank/DDBJ whole genome shotgun (WGS) entry which is preliminary data.</text>
</comment>
<accession>A0A9N9IXL9</accession>
<feature type="non-terminal residue" evidence="2">
    <location>
        <position position="1"/>
    </location>
</feature>
<dbReference type="InterPro" id="IPR000719">
    <property type="entry name" value="Prot_kinase_dom"/>
</dbReference>
<feature type="non-terminal residue" evidence="2">
    <location>
        <position position="257"/>
    </location>
</feature>
<dbReference type="Pfam" id="PF07714">
    <property type="entry name" value="PK_Tyr_Ser-Thr"/>
    <property type="match status" value="1"/>
</dbReference>
<keyword evidence="3" id="KW-1185">Reference proteome</keyword>
<dbReference type="AlphaFoldDB" id="A0A9N9IXL9"/>
<name>A0A9N9IXL9_9GLOM</name>
<reference evidence="2" key="1">
    <citation type="submission" date="2021-06" db="EMBL/GenBank/DDBJ databases">
        <authorList>
            <person name="Kallberg Y."/>
            <person name="Tangrot J."/>
            <person name="Rosling A."/>
        </authorList>
    </citation>
    <scope>NUCLEOTIDE SEQUENCE</scope>
    <source>
        <strain evidence="2">IN212</strain>
    </source>
</reference>
<dbReference type="OrthoDB" id="2331397at2759"/>
<evidence type="ECO:0000313" key="2">
    <source>
        <dbReference type="EMBL" id="CAG8754370.1"/>
    </source>
</evidence>
<dbReference type="SUPFAM" id="SSF56112">
    <property type="entry name" value="Protein kinase-like (PK-like)"/>
    <property type="match status" value="1"/>
</dbReference>
<gene>
    <name evidence="2" type="ORF">RFULGI_LOCUS13837</name>
</gene>
<dbReference type="InterPro" id="IPR051681">
    <property type="entry name" value="Ser/Thr_Kinases-Pseudokinases"/>
</dbReference>
<proteinExistence type="predicted"/>
<feature type="domain" description="Protein kinase" evidence="1">
    <location>
        <begin position="1"/>
        <end position="247"/>
    </location>
</feature>